<dbReference type="InterPro" id="IPR001466">
    <property type="entry name" value="Beta-lactam-related"/>
</dbReference>
<dbReference type="InterPro" id="IPR050789">
    <property type="entry name" value="Diverse_Enzym_Activities"/>
</dbReference>
<reference evidence="3" key="1">
    <citation type="submission" date="2020-08" db="EMBL/GenBank/DDBJ databases">
        <title>Whole genome shotgun sequence of Polymorphospora rubra NBRC 101157.</title>
        <authorList>
            <person name="Komaki H."/>
            <person name="Tamura T."/>
        </authorList>
    </citation>
    <scope>NUCLEOTIDE SEQUENCE</scope>
    <source>
        <strain evidence="3">NBRC 101157</strain>
    </source>
</reference>
<dbReference type="Pfam" id="PF00144">
    <property type="entry name" value="Beta-lactamase"/>
    <property type="match status" value="1"/>
</dbReference>
<dbReference type="InterPro" id="IPR006311">
    <property type="entry name" value="TAT_signal"/>
</dbReference>
<evidence type="ECO:0000313" key="3">
    <source>
        <dbReference type="EMBL" id="BCJ70406.1"/>
    </source>
</evidence>
<dbReference type="EMBL" id="AP023359">
    <property type="protein sequence ID" value="BCJ70406.1"/>
    <property type="molecule type" value="Genomic_DNA"/>
</dbReference>
<dbReference type="AlphaFoldDB" id="A0A810NAH0"/>
<evidence type="ECO:0000313" key="4">
    <source>
        <dbReference type="Proteomes" id="UP000680866"/>
    </source>
</evidence>
<dbReference type="PANTHER" id="PTHR43283">
    <property type="entry name" value="BETA-LACTAMASE-RELATED"/>
    <property type="match status" value="1"/>
</dbReference>
<dbReference type="Proteomes" id="UP000680866">
    <property type="component" value="Chromosome"/>
</dbReference>
<dbReference type="Gene3D" id="3.40.710.10">
    <property type="entry name" value="DD-peptidase/beta-lactamase superfamily"/>
    <property type="match status" value="1"/>
</dbReference>
<keyword evidence="4" id="KW-1185">Reference proteome</keyword>
<dbReference type="SUPFAM" id="SSF56601">
    <property type="entry name" value="beta-lactamase/transpeptidase-like"/>
    <property type="match status" value="1"/>
</dbReference>
<dbReference type="PANTHER" id="PTHR43283:SF18">
    <property type="match status" value="1"/>
</dbReference>
<dbReference type="InterPro" id="IPR012338">
    <property type="entry name" value="Beta-lactam/transpept-like"/>
</dbReference>
<dbReference type="GO" id="GO:0016787">
    <property type="term" value="F:hydrolase activity"/>
    <property type="evidence" value="ECO:0007669"/>
    <property type="project" value="UniProtKB-KW"/>
</dbReference>
<gene>
    <name evidence="3" type="ORF">Prubr_74270</name>
</gene>
<sequence>MDSDSVRGIDRRRLVGWGGLAAVGVVAAGAPLVGAEPGQAAPAPTTPDARFAPEPSGRRIPPDARPGGAYDRYVAKLAAEDKFSGVVLLSHRGRTVLSRSYGMADAEKGIRNHEGVAVNLSSASQPFLAVAVLQLVQQGRVSLSDTVGTHLTGFASEIAEQVTIHHLLTSTSGLDAPMPDWQRVFNSREEVHAFHEQWTRQATLLVAPGSGNQLHTPGGGAGLAIAAQIVEAVTGTTYWDYVLEHVFGRSGMTGSAFYTRPQWLTDEHIAHSYMRQADGSRVDAVRNLDKGSPSPSIPGRNPGRGFVGHASGDGFATAPDLVRFAHALRDGTVLDRPFAELLTGAKLPGRGGPTSFMGYTMPVKIVNGGQWMFGRGGATGGSAANWNIYPDTGWVGVVLSNYDDVPMQEILQRETQAVTGQPVDPPGGG</sequence>
<name>A0A810NAH0_9ACTN</name>
<feature type="region of interest" description="Disordered" evidence="1">
    <location>
        <begin position="36"/>
        <end position="67"/>
    </location>
</feature>
<feature type="domain" description="Beta-lactamase-related" evidence="2">
    <location>
        <begin position="71"/>
        <end position="406"/>
    </location>
</feature>
<evidence type="ECO:0000259" key="2">
    <source>
        <dbReference type="Pfam" id="PF00144"/>
    </source>
</evidence>
<keyword evidence="3" id="KW-0378">Hydrolase</keyword>
<evidence type="ECO:0000256" key="1">
    <source>
        <dbReference type="SAM" id="MobiDB-lite"/>
    </source>
</evidence>
<dbReference type="PROSITE" id="PS51318">
    <property type="entry name" value="TAT"/>
    <property type="match status" value="1"/>
</dbReference>
<accession>A0A810NAH0</accession>
<proteinExistence type="predicted"/>
<protein>
    <submittedName>
        <fullName evidence="3">Serine hydrolase</fullName>
    </submittedName>
</protein>
<dbReference type="RefSeq" id="WP_212820257.1">
    <property type="nucleotide sequence ID" value="NZ_AP023359.1"/>
</dbReference>
<organism evidence="3 4">
    <name type="scientific">Polymorphospora rubra</name>
    <dbReference type="NCBI Taxonomy" id="338584"/>
    <lineage>
        <taxon>Bacteria</taxon>
        <taxon>Bacillati</taxon>
        <taxon>Actinomycetota</taxon>
        <taxon>Actinomycetes</taxon>
        <taxon>Micromonosporales</taxon>
        <taxon>Micromonosporaceae</taxon>
        <taxon>Polymorphospora</taxon>
    </lineage>
</organism>
<dbReference type="KEGG" id="pry:Prubr_74270"/>